<dbReference type="CDD" id="cd00085">
    <property type="entry name" value="HNHc"/>
    <property type="match status" value="1"/>
</dbReference>
<dbReference type="InterPro" id="IPR003870">
    <property type="entry name" value="DUF222"/>
</dbReference>
<dbReference type="EMBL" id="JAGTTM010000003">
    <property type="protein sequence ID" value="MCC2029940.1"/>
    <property type="molecule type" value="Genomic_DNA"/>
</dbReference>
<reference evidence="2" key="1">
    <citation type="submission" date="2021-04" db="EMBL/GenBank/DDBJ databases">
        <title>Microbacterium tenobrionis sp. nov. and Microbacterium allomyrinae sp. nov., isolated from larvae of Tenobrio molitor and Allomyrina dichotoma, respectively.</title>
        <authorList>
            <person name="Lee S.D."/>
        </authorList>
    </citation>
    <scope>NUCLEOTIDE SEQUENCE</scope>
    <source>
        <strain evidence="2">YMB-B2</strain>
    </source>
</reference>
<name>A0A9X1S158_9MICO</name>
<dbReference type="AlphaFoldDB" id="A0A9X1S158"/>
<sequence length="436" mass="47249">MATEAMTSPELNALLDDLVGTIASVDQTINQLVAVKTAMLATAARIADDEPFDSVDSRELAHRAVAAEIAAVLRISDRVVEGQMGDAALLVRDFPRTAASFGSGRISLSHVRIILEAGVPIETSEARARFESAVVPRAEAESPNRLRPFVKQTAEQMRELSFTERHREAREKRGAWVRSREDGMAELVQYGPSAIIHAEHDRLTQMAAAVKADNAKTADGIAADEFADQRTTAQLRFDLLADLVLTGAPTGHSTEDGLLGEITAHIDVTVPVLTLTDADGHAAAAHLEGVGPIDPATARILTGNAPGFDRVLTDPVTGSVLAVDRYRPSAEMRRYLRARDRRCRFPGCRMLARLCDGDHTIDYALGGATEVGNLSDLCRRHHVTKHCTPWKVRQLGGGSLEWTSPTGRIHVDRPPGMATSVTFDDVQERIPEPAPF</sequence>
<protein>
    <submittedName>
        <fullName evidence="2">DUF222 domain-containing protein</fullName>
    </submittedName>
</protein>
<evidence type="ECO:0000313" key="2">
    <source>
        <dbReference type="EMBL" id="MCC2029940.1"/>
    </source>
</evidence>
<dbReference type="SMART" id="SM00507">
    <property type="entry name" value="HNHc"/>
    <property type="match status" value="1"/>
</dbReference>
<dbReference type="Pfam" id="PF02720">
    <property type="entry name" value="DUF222"/>
    <property type="match status" value="1"/>
</dbReference>
<accession>A0A9X1S158</accession>
<proteinExistence type="predicted"/>
<evidence type="ECO:0000313" key="3">
    <source>
        <dbReference type="Proteomes" id="UP001139289"/>
    </source>
</evidence>
<dbReference type="Proteomes" id="UP001139289">
    <property type="component" value="Unassembled WGS sequence"/>
</dbReference>
<keyword evidence="3" id="KW-1185">Reference proteome</keyword>
<evidence type="ECO:0000259" key="1">
    <source>
        <dbReference type="SMART" id="SM00507"/>
    </source>
</evidence>
<gene>
    <name evidence="2" type="ORF">KEC56_10505</name>
</gene>
<dbReference type="RefSeq" id="WP_227530914.1">
    <property type="nucleotide sequence ID" value="NZ_JAGTTM010000003.1"/>
</dbReference>
<feature type="domain" description="HNH nuclease" evidence="1">
    <location>
        <begin position="331"/>
        <end position="383"/>
    </location>
</feature>
<organism evidence="2 3">
    <name type="scientific">Microbacterium tenebrionis</name>
    <dbReference type="NCBI Taxonomy" id="2830665"/>
    <lineage>
        <taxon>Bacteria</taxon>
        <taxon>Bacillati</taxon>
        <taxon>Actinomycetota</taxon>
        <taxon>Actinomycetes</taxon>
        <taxon>Micrococcales</taxon>
        <taxon>Microbacteriaceae</taxon>
        <taxon>Microbacterium</taxon>
    </lineage>
</organism>
<dbReference type="InterPro" id="IPR003615">
    <property type="entry name" value="HNH_nuc"/>
</dbReference>
<comment type="caution">
    <text evidence="2">The sequence shown here is derived from an EMBL/GenBank/DDBJ whole genome shotgun (WGS) entry which is preliminary data.</text>
</comment>